<dbReference type="Proteomes" id="UP000499080">
    <property type="component" value="Unassembled WGS sequence"/>
</dbReference>
<comment type="caution">
    <text evidence="1">The sequence shown here is derived from an EMBL/GenBank/DDBJ whole genome shotgun (WGS) entry which is preliminary data.</text>
</comment>
<dbReference type="AlphaFoldDB" id="A0A4Y2B2R5"/>
<sequence>MSGVPKSIISRLWNPFRTTGDARRRPHQQRDVTLHIALLWFMCKNTSLSSLSVHNNPSKQKKEYHLSAKGAFPGYRTRNIDTNSYGSVWFACT</sequence>
<organism evidence="1 2">
    <name type="scientific">Araneus ventricosus</name>
    <name type="common">Orbweaver spider</name>
    <name type="synonym">Epeira ventricosa</name>
    <dbReference type="NCBI Taxonomy" id="182803"/>
    <lineage>
        <taxon>Eukaryota</taxon>
        <taxon>Metazoa</taxon>
        <taxon>Ecdysozoa</taxon>
        <taxon>Arthropoda</taxon>
        <taxon>Chelicerata</taxon>
        <taxon>Arachnida</taxon>
        <taxon>Araneae</taxon>
        <taxon>Araneomorphae</taxon>
        <taxon>Entelegynae</taxon>
        <taxon>Araneoidea</taxon>
        <taxon>Araneidae</taxon>
        <taxon>Araneus</taxon>
    </lineage>
</organism>
<protein>
    <submittedName>
        <fullName evidence="1">Uncharacterized protein</fullName>
    </submittedName>
</protein>
<reference evidence="1 2" key="1">
    <citation type="journal article" date="2019" name="Sci. Rep.">
        <title>Orb-weaving spider Araneus ventricosus genome elucidates the spidroin gene catalogue.</title>
        <authorList>
            <person name="Kono N."/>
            <person name="Nakamura H."/>
            <person name="Ohtoshi R."/>
            <person name="Moran D.A.P."/>
            <person name="Shinohara A."/>
            <person name="Yoshida Y."/>
            <person name="Fujiwara M."/>
            <person name="Mori M."/>
            <person name="Tomita M."/>
            <person name="Arakawa K."/>
        </authorList>
    </citation>
    <scope>NUCLEOTIDE SEQUENCE [LARGE SCALE GENOMIC DNA]</scope>
</reference>
<name>A0A4Y2B2R5_ARAVE</name>
<gene>
    <name evidence="1" type="ORF">AVEN_48216_1</name>
</gene>
<evidence type="ECO:0000313" key="2">
    <source>
        <dbReference type="Proteomes" id="UP000499080"/>
    </source>
</evidence>
<accession>A0A4Y2B2R5</accession>
<proteinExistence type="predicted"/>
<evidence type="ECO:0000313" key="1">
    <source>
        <dbReference type="EMBL" id="GBL86480.1"/>
    </source>
</evidence>
<dbReference type="EMBL" id="BGPR01158444">
    <property type="protein sequence ID" value="GBL86480.1"/>
    <property type="molecule type" value="Genomic_DNA"/>
</dbReference>
<keyword evidence="2" id="KW-1185">Reference proteome</keyword>